<evidence type="ECO:0000259" key="7">
    <source>
        <dbReference type="Pfam" id="PF00689"/>
    </source>
</evidence>
<feature type="domain" description="Cation-transporting P-type ATPase C-terminal" evidence="7">
    <location>
        <begin position="172"/>
        <end position="349"/>
    </location>
</feature>
<reference evidence="8" key="1">
    <citation type="journal article" date="2020" name="BMC Genomics">
        <title>Correction to: Identification and distribution of gene clusters required for synthesis of sphingolipid metabolism inhibitors in diverse species of the filamentous fungus Fusarium.</title>
        <authorList>
            <person name="Kim H.S."/>
            <person name="Lohmar J.M."/>
            <person name="Busman M."/>
            <person name="Brown D.W."/>
            <person name="Naumann T.A."/>
            <person name="Divon H.H."/>
            <person name="Lysoe E."/>
            <person name="Uhlig S."/>
            <person name="Proctor R.H."/>
        </authorList>
    </citation>
    <scope>NUCLEOTIDE SEQUENCE</scope>
    <source>
        <strain evidence="8">NRRL 20472</strain>
    </source>
</reference>
<keyword evidence="4 6" id="KW-1133">Transmembrane helix</keyword>
<comment type="caution">
    <text evidence="8">The sequence shown here is derived from an EMBL/GenBank/DDBJ whole genome shotgun (WGS) entry which is preliminary data.</text>
</comment>
<gene>
    <name evidence="8" type="ORF">FSARC_8048</name>
</gene>
<evidence type="ECO:0000256" key="2">
    <source>
        <dbReference type="ARBA" id="ARBA00022475"/>
    </source>
</evidence>
<feature type="transmembrane region" description="Helical" evidence="6">
    <location>
        <begin position="174"/>
        <end position="197"/>
    </location>
</feature>
<dbReference type="GO" id="GO:0036376">
    <property type="term" value="P:sodium ion export across plasma membrane"/>
    <property type="evidence" value="ECO:0007669"/>
    <property type="project" value="TreeGrafter"/>
</dbReference>
<accession>A0A8H4TU31</accession>
<dbReference type="PANTHER" id="PTHR43294">
    <property type="entry name" value="SODIUM/POTASSIUM-TRANSPORTING ATPASE SUBUNIT ALPHA"/>
    <property type="match status" value="1"/>
</dbReference>
<dbReference type="GO" id="GO:0030007">
    <property type="term" value="P:intracellular potassium ion homeostasis"/>
    <property type="evidence" value="ECO:0007669"/>
    <property type="project" value="TreeGrafter"/>
</dbReference>
<dbReference type="InterPro" id="IPR023214">
    <property type="entry name" value="HAD_sf"/>
</dbReference>
<protein>
    <recommendedName>
        <fullName evidence="7">Cation-transporting P-type ATPase C-terminal domain-containing protein</fullName>
    </recommendedName>
</protein>
<dbReference type="AlphaFoldDB" id="A0A8H4TU31"/>
<name>A0A8H4TU31_9HYPO</name>
<keyword evidence="3 6" id="KW-0812">Transmembrane</keyword>
<dbReference type="PRINTS" id="PR00119">
    <property type="entry name" value="CATATPASE"/>
</dbReference>
<dbReference type="PANTHER" id="PTHR43294:SF21">
    <property type="entry name" value="CATION TRANSPORTING ATPASE"/>
    <property type="match status" value="1"/>
</dbReference>
<comment type="subcellular location">
    <subcellularLocation>
        <location evidence="1">Cell membrane</location>
        <topology evidence="1">Multi-pass membrane protein</topology>
    </subcellularLocation>
</comment>
<evidence type="ECO:0000256" key="5">
    <source>
        <dbReference type="ARBA" id="ARBA00023136"/>
    </source>
</evidence>
<proteinExistence type="predicted"/>
<dbReference type="SUPFAM" id="SSF56784">
    <property type="entry name" value="HAD-like"/>
    <property type="match status" value="1"/>
</dbReference>
<dbReference type="GO" id="GO:0006883">
    <property type="term" value="P:intracellular sodium ion homeostasis"/>
    <property type="evidence" value="ECO:0007669"/>
    <property type="project" value="TreeGrafter"/>
</dbReference>
<evidence type="ECO:0000256" key="3">
    <source>
        <dbReference type="ARBA" id="ARBA00022692"/>
    </source>
</evidence>
<keyword evidence="5 6" id="KW-0472">Membrane</keyword>
<dbReference type="GO" id="GO:1902600">
    <property type="term" value="P:proton transmembrane transport"/>
    <property type="evidence" value="ECO:0007669"/>
    <property type="project" value="TreeGrafter"/>
</dbReference>
<dbReference type="InterPro" id="IPR023298">
    <property type="entry name" value="ATPase_P-typ_TM_dom_sf"/>
</dbReference>
<dbReference type="GO" id="GO:1990573">
    <property type="term" value="P:potassium ion import across plasma membrane"/>
    <property type="evidence" value="ECO:0007669"/>
    <property type="project" value="TreeGrafter"/>
</dbReference>
<organism evidence="8 9">
    <name type="scientific">Fusarium sarcochroum</name>
    <dbReference type="NCBI Taxonomy" id="1208366"/>
    <lineage>
        <taxon>Eukaryota</taxon>
        <taxon>Fungi</taxon>
        <taxon>Dikarya</taxon>
        <taxon>Ascomycota</taxon>
        <taxon>Pezizomycotina</taxon>
        <taxon>Sordariomycetes</taxon>
        <taxon>Hypocreomycetidae</taxon>
        <taxon>Hypocreales</taxon>
        <taxon>Nectriaceae</taxon>
        <taxon>Fusarium</taxon>
        <taxon>Fusarium lateritium species complex</taxon>
    </lineage>
</organism>
<dbReference type="Pfam" id="PF00689">
    <property type="entry name" value="Cation_ATPase_C"/>
    <property type="match status" value="1"/>
</dbReference>
<evidence type="ECO:0000256" key="4">
    <source>
        <dbReference type="ARBA" id="ARBA00022989"/>
    </source>
</evidence>
<dbReference type="Gene3D" id="1.20.1110.10">
    <property type="entry name" value="Calcium-transporting ATPase, transmembrane domain"/>
    <property type="match status" value="2"/>
</dbReference>
<dbReference type="InterPro" id="IPR050510">
    <property type="entry name" value="Cation_transp_ATPase_P-type"/>
</dbReference>
<evidence type="ECO:0000313" key="8">
    <source>
        <dbReference type="EMBL" id="KAF4963998.1"/>
    </source>
</evidence>
<evidence type="ECO:0000313" key="9">
    <source>
        <dbReference type="Proteomes" id="UP000622797"/>
    </source>
</evidence>
<sequence>MVTGVFDLTALAIAPNAGIVTAHAVDNSKALHRFPYSDSSEGSLERKEQPAYHPGAIILNGPELMTLKAHQWANSTHYEEILNSVVAMTGDGVNDSPSLKAADVGFSMGSGSEIAKEPPDMVLLDTFSSIIIAVQYGRVVSDNLKKVISYLLPGGSFSEFWPVMAFDAFGLPQALSSFLMIIICCFTDCAAATMLSYEKPEANILTRRPRDIKKDHLVTGSSSYSRTRQGIPLSQLWFSLGKIHDGIDPDYYLDETNEASSVYFVNLVVLQWFNFIATRARRLSIFQHPPLFNNETQNWYLFPAIVFSLAMAIFGLYIPPLQPILGTTGVSVEQRFIPFAFGAFQLLFDGGRNFGVRSWPARLLARMGW</sequence>
<dbReference type="SUPFAM" id="SSF81665">
    <property type="entry name" value="Calcium ATPase, transmembrane domain M"/>
    <property type="match status" value="1"/>
</dbReference>
<reference evidence="8" key="2">
    <citation type="submission" date="2020-05" db="EMBL/GenBank/DDBJ databases">
        <authorList>
            <person name="Kim H.-S."/>
            <person name="Proctor R.H."/>
            <person name="Brown D.W."/>
        </authorList>
    </citation>
    <scope>NUCLEOTIDE SEQUENCE</scope>
    <source>
        <strain evidence="8">NRRL 20472</strain>
    </source>
</reference>
<evidence type="ECO:0000256" key="1">
    <source>
        <dbReference type="ARBA" id="ARBA00004651"/>
    </source>
</evidence>
<dbReference type="EMBL" id="JABEXW010000434">
    <property type="protein sequence ID" value="KAF4963998.1"/>
    <property type="molecule type" value="Genomic_DNA"/>
</dbReference>
<dbReference type="InterPro" id="IPR006068">
    <property type="entry name" value="ATPase_P-typ_cation-transptr_C"/>
</dbReference>
<dbReference type="Proteomes" id="UP000622797">
    <property type="component" value="Unassembled WGS sequence"/>
</dbReference>
<keyword evidence="9" id="KW-1185">Reference proteome</keyword>
<feature type="transmembrane region" description="Helical" evidence="6">
    <location>
        <begin position="261"/>
        <end position="278"/>
    </location>
</feature>
<dbReference type="InterPro" id="IPR036412">
    <property type="entry name" value="HAD-like_sf"/>
</dbReference>
<dbReference type="OrthoDB" id="158672at2759"/>
<evidence type="ECO:0000256" key="6">
    <source>
        <dbReference type="SAM" id="Phobius"/>
    </source>
</evidence>
<dbReference type="GO" id="GO:0005886">
    <property type="term" value="C:plasma membrane"/>
    <property type="evidence" value="ECO:0007669"/>
    <property type="project" value="UniProtKB-SubCell"/>
</dbReference>
<keyword evidence="2" id="KW-1003">Cell membrane</keyword>
<dbReference type="GO" id="GO:0005391">
    <property type="term" value="F:P-type sodium:potassium-exchanging transporter activity"/>
    <property type="evidence" value="ECO:0007669"/>
    <property type="project" value="TreeGrafter"/>
</dbReference>
<feature type="transmembrane region" description="Helical" evidence="6">
    <location>
        <begin position="299"/>
        <end position="318"/>
    </location>
</feature>
<dbReference type="Gene3D" id="3.40.50.1000">
    <property type="entry name" value="HAD superfamily/HAD-like"/>
    <property type="match status" value="1"/>
</dbReference>